<geneLocation type="mitochondrion" evidence="1"/>
<gene>
    <name evidence="1" type="primary">orf05738</name>
    <name evidence="1" type="ORF">Q903MT_gene5706</name>
</gene>
<proteinExistence type="predicted"/>
<sequence length="75" mass="7735">MNLISIRPTGKAIGALGRSICIATSNHSVTSVNLGATPPSNLTCMCSVLVVGVTTSTSLRDVAAYLSSTSIYLYN</sequence>
<keyword evidence="1" id="KW-0496">Mitochondrion</keyword>
<organism evidence="1">
    <name type="scientific">Picea sitchensis</name>
    <name type="common">Sitka spruce</name>
    <name type="synonym">Pinus sitchensis</name>
    <dbReference type="NCBI Taxonomy" id="3332"/>
    <lineage>
        <taxon>Eukaryota</taxon>
        <taxon>Viridiplantae</taxon>
        <taxon>Streptophyta</taxon>
        <taxon>Embryophyta</taxon>
        <taxon>Tracheophyta</taxon>
        <taxon>Spermatophyta</taxon>
        <taxon>Pinopsida</taxon>
        <taxon>Pinidae</taxon>
        <taxon>Conifers I</taxon>
        <taxon>Pinales</taxon>
        <taxon>Pinaceae</taxon>
        <taxon>Picea</taxon>
    </lineage>
</organism>
<accession>A0A6B9XRA3</accession>
<reference evidence="1" key="1">
    <citation type="submission" date="2019-03" db="EMBL/GenBank/DDBJ databases">
        <title>Largest Complete Mitochondrial Genome of a Gymnosperm, Sitka Spruce (Picea sitchensis), Indicates Complex Physical Structure.</title>
        <authorList>
            <person name="Jackman S.D."/>
            <person name="Coombe L."/>
            <person name="Warren R."/>
            <person name="Kirk H."/>
            <person name="Trinh E."/>
            <person name="McLeod T."/>
            <person name="Pleasance S."/>
            <person name="Pandoh P."/>
            <person name="Zhao Y."/>
            <person name="Coope R."/>
            <person name="Bousquet J."/>
            <person name="Bohlmann J.C."/>
            <person name="Jones S.J.M."/>
            <person name="Birol I."/>
        </authorList>
    </citation>
    <scope>NUCLEOTIDE SEQUENCE</scope>
    <source>
        <strain evidence="1">Q903</strain>
    </source>
</reference>
<name>A0A6B9XRA3_PICSI</name>
<dbReference type="AlphaFoldDB" id="A0A6B9XRA3"/>
<protein>
    <submittedName>
        <fullName evidence="1">Uncharacterized protein</fullName>
    </submittedName>
</protein>
<evidence type="ECO:0000313" key="1">
    <source>
        <dbReference type="EMBL" id="QHR91670.1"/>
    </source>
</evidence>
<dbReference type="EMBL" id="MK697702">
    <property type="protein sequence ID" value="QHR91670.1"/>
    <property type="molecule type" value="Genomic_DNA"/>
</dbReference>